<dbReference type="Gene3D" id="3.40.50.300">
    <property type="entry name" value="P-loop containing nucleotide triphosphate hydrolases"/>
    <property type="match status" value="1"/>
</dbReference>
<dbReference type="InterPro" id="IPR014001">
    <property type="entry name" value="Helicase_ATP-bd"/>
</dbReference>
<evidence type="ECO:0000256" key="2">
    <source>
        <dbReference type="PROSITE-ProRule" id="PRU00325"/>
    </source>
</evidence>
<keyword evidence="7" id="KW-1185">Reference proteome</keyword>
<evidence type="ECO:0000256" key="1">
    <source>
        <dbReference type="ARBA" id="ARBA00022801"/>
    </source>
</evidence>
<dbReference type="Proteomes" id="UP001348817">
    <property type="component" value="Plasmid pFA4"/>
</dbReference>
<evidence type="ECO:0000259" key="5">
    <source>
        <dbReference type="PROSITE" id="PS51194"/>
    </source>
</evidence>
<dbReference type="InterPro" id="IPR001650">
    <property type="entry name" value="Helicase_C-like"/>
</dbReference>
<feature type="domain" description="SWIM-type" evidence="3">
    <location>
        <begin position="62"/>
        <end position="98"/>
    </location>
</feature>
<dbReference type="InterPro" id="IPR049730">
    <property type="entry name" value="SNF2/RAD54-like_C"/>
</dbReference>
<dbReference type="CDD" id="cd18012">
    <property type="entry name" value="DEXQc_arch_SWI2_SNF2"/>
    <property type="match status" value="1"/>
</dbReference>
<sequence length="1273" mass="146441">MLLQELKNVENKLRELKESNFVEYKAGELIFRFENAQRLSVDWEERKAVFKVVDYVFDKPLVVVLNDFGSPKITFTCSCDTGPKVPCSHIVASLLALKTALEKGEGPSKVKMDENETQEFLNKEVATSSEPTESAKKEDSFEIYDTKNFLHDFFGDAKPDFRKQKNSKDILRSNILDNTGRKVKAMVYETRRFHGETVTFSYSPNNDTYSMSCTCGSGQFCRHKKSLLHRLLDWDDSDPFHKFREPARKAGMRLQEYGFDINNDEWKPFFSVDLERTGIVRPNDPGMMKRAEYINWDNIVRDAIPWQDTEDVLKTMGKISQPEYGLGVLWRKDKYPHLSPLRGKIKKNGTLGTPFRECAEEEIFSLADRLGKRELFVGIWNMDESEYAAATGRNPGAFPDPEFGTLMLDSLRKLRSEMLDTEHFFLNGKIGESPSLQNMDKVILAPRAPELVFHLSKNEEGKRISFSASLLLRDNLIPYNAENMLLSYGVVKHEDTLYLLDSKDAKILTKLFNSIETYNLDARDEGVFVQQFVLPLIEHFHVEMTGIDVPMERIQAAPPQGRIALKEIGEHLVVQPVFNYQLADDWQHEVEMDGGGVFRSLRGDFTYVVERNIEAEGDFRRFVESLHPDFPNQAYGMFFSLSFDKVLQNDWFFGFFQELKEKNIEVLGFKELKKFRYNPNRPNVRLSASSGIDWFGVKMDVEFGGQMVKLADIRKAVLNGQQYVRLGDGTIGILPEEWLERYSGMLKLGKVKDNDLRLSSTQIGLLDNIEEDLAGEEAFAELAEKRARLREFESIKDVAIPHNVKADLRDYQKAGYNWLNFLDDFGWGGCLADDMGLGKTLQVLAFLQNIQNRAEEDEARQTHLIVVPRSLVFNWVREIEKFCPDLTYLDHSDTLRARNAKTFDNYDLVITTYRIVISDIDFLRRFRFGYVVLDESQAVKNPLTQSSKAVRTLTADNRLIMTGTPIENNTFDLFAQFDFLNPGMLGSLDFFRREYANRIDKDKDIRAVNELRKLVYPFILNRKKNQVLKELPEKTEIVEYCEMSPDQRRVYDYYKDLYRNKIKEEIALSGMQGANIHILEGLLKLRQVCDSPALVSQEGQVYTDQSIKMEALFEKIKPIAEEGHKALVFSFFTSMLDLVKARLEEEGIGYSYLSGSTQNRERVVDSFKADVNKKVFLISLKAGGFGLNLTEASYVFLIDPWWNPAAEQQAIDRAHRIGQEQSVFAYKLICRDTVEEKILELQEKKKSLASDVIHTESSFLKQLKPSDIDSLFG</sequence>
<evidence type="ECO:0000259" key="3">
    <source>
        <dbReference type="PROSITE" id="PS50966"/>
    </source>
</evidence>
<name>A0AAU9DCZ9_9BACT</name>
<evidence type="ECO:0000313" key="7">
    <source>
        <dbReference type="Proteomes" id="UP001348817"/>
    </source>
</evidence>
<keyword evidence="6" id="KW-0614">Plasmid</keyword>
<proteinExistence type="predicted"/>
<dbReference type="RefSeq" id="WP_338395701.1">
    <property type="nucleotide sequence ID" value="NZ_AP025318.1"/>
</dbReference>
<dbReference type="InterPro" id="IPR000330">
    <property type="entry name" value="SNF2_N"/>
</dbReference>
<dbReference type="PROSITE" id="PS50966">
    <property type="entry name" value="ZF_SWIM"/>
    <property type="match status" value="2"/>
</dbReference>
<dbReference type="InterPro" id="IPR013663">
    <property type="entry name" value="Helicase_SWF/SNF/SWI_bac"/>
</dbReference>
<dbReference type="GO" id="GO:0016787">
    <property type="term" value="F:hydrolase activity"/>
    <property type="evidence" value="ECO:0007669"/>
    <property type="project" value="UniProtKB-KW"/>
</dbReference>
<feature type="domain" description="SWIM-type" evidence="3">
    <location>
        <begin position="198"/>
        <end position="232"/>
    </location>
</feature>
<dbReference type="SUPFAM" id="SSF52540">
    <property type="entry name" value="P-loop containing nucleoside triphosphate hydrolases"/>
    <property type="match status" value="2"/>
</dbReference>
<dbReference type="GO" id="GO:0005524">
    <property type="term" value="F:ATP binding"/>
    <property type="evidence" value="ECO:0007669"/>
    <property type="project" value="InterPro"/>
</dbReference>
<dbReference type="PROSITE" id="PS51192">
    <property type="entry name" value="HELICASE_ATP_BIND_1"/>
    <property type="match status" value="1"/>
</dbReference>
<dbReference type="CDD" id="cd18793">
    <property type="entry name" value="SF2_C_SNF"/>
    <property type="match status" value="1"/>
</dbReference>
<gene>
    <name evidence="6" type="ORF">FUAX_47810</name>
</gene>
<dbReference type="InterPro" id="IPR007527">
    <property type="entry name" value="Znf_SWIM"/>
</dbReference>
<protein>
    <submittedName>
        <fullName evidence="6">Uncharacterized protein</fullName>
    </submittedName>
</protein>
<dbReference type="EMBL" id="AP025318">
    <property type="protein sequence ID" value="BDD12349.1"/>
    <property type="molecule type" value="Genomic_DNA"/>
</dbReference>
<feature type="domain" description="Helicase ATP-binding" evidence="4">
    <location>
        <begin position="820"/>
        <end position="983"/>
    </location>
</feature>
<dbReference type="Pfam" id="PF00271">
    <property type="entry name" value="Helicase_C"/>
    <property type="match status" value="1"/>
</dbReference>
<evidence type="ECO:0000313" key="6">
    <source>
        <dbReference type="EMBL" id="BDD12349.1"/>
    </source>
</evidence>
<keyword evidence="2" id="KW-0862">Zinc</keyword>
<reference evidence="6 7" key="1">
    <citation type="submission" date="2021-12" db="EMBL/GenBank/DDBJ databases">
        <title>Genome sequencing of bacteria with rrn-lacking chromosome and rrn-plasmid.</title>
        <authorList>
            <person name="Anda M."/>
            <person name="Iwasaki W."/>
        </authorList>
    </citation>
    <scope>NUCLEOTIDE SEQUENCE [LARGE SCALE GENOMIC DNA]</scope>
    <source>
        <strain evidence="6 7">DSM 100852</strain>
        <plasmid evidence="6 7">pFA4</plasmid>
    </source>
</reference>
<dbReference type="InterPro" id="IPR038718">
    <property type="entry name" value="SNF2-like_sf"/>
</dbReference>
<feature type="domain" description="Helicase C-terminal" evidence="5">
    <location>
        <begin position="1108"/>
        <end position="1266"/>
    </location>
</feature>
<dbReference type="SMART" id="SM00487">
    <property type="entry name" value="DEXDc"/>
    <property type="match status" value="1"/>
</dbReference>
<dbReference type="InterPro" id="IPR027417">
    <property type="entry name" value="P-loop_NTPase"/>
</dbReference>
<dbReference type="AlphaFoldDB" id="A0AAU9DCZ9"/>
<accession>A0AAU9DCZ9</accession>
<organism evidence="6 7">
    <name type="scientific">Fulvitalea axinellae</name>
    <dbReference type="NCBI Taxonomy" id="1182444"/>
    <lineage>
        <taxon>Bacteria</taxon>
        <taxon>Pseudomonadati</taxon>
        <taxon>Bacteroidota</taxon>
        <taxon>Cytophagia</taxon>
        <taxon>Cytophagales</taxon>
        <taxon>Persicobacteraceae</taxon>
        <taxon>Fulvitalea</taxon>
    </lineage>
</organism>
<keyword evidence="2" id="KW-0479">Metal-binding</keyword>
<geneLocation type="plasmid" evidence="6 7">
    <name>pFA4</name>
</geneLocation>
<dbReference type="Pfam" id="PF00176">
    <property type="entry name" value="SNF2-rel_dom"/>
    <property type="match status" value="1"/>
</dbReference>
<dbReference type="PANTHER" id="PTHR10799">
    <property type="entry name" value="SNF2/RAD54 HELICASE FAMILY"/>
    <property type="match status" value="1"/>
</dbReference>
<evidence type="ECO:0000259" key="4">
    <source>
        <dbReference type="PROSITE" id="PS51192"/>
    </source>
</evidence>
<dbReference type="PROSITE" id="PS51194">
    <property type="entry name" value="HELICASE_CTER"/>
    <property type="match status" value="1"/>
</dbReference>
<dbReference type="GO" id="GO:0008270">
    <property type="term" value="F:zinc ion binding"/>
    <property type="evidence" value="ECO:0007669"/>
    <property type="project" value="UniProtKB-KW"/>
</dbReference>
<dbReference type="Gene3D" id="3.40.50.10810">
    <property type="entry name" value="Tandem AAA-ATPase domain"/>
    <property type="match status" value="1"/>
</dbReference>
<keyword evidence="1" id="KW-0378">Hydrolase</keyword>
<dbReference type="Pfam" id="PF08455">
    <property type="entry name" value="SNF2_assoc"/>
    <property type="match status" value="1"/>
</dbReference>
<dbReference type="KEGG" id="fax:FUAX_47810"/>
<keyword evidence="2" id="KW-0863">Zinc-finger</keyword>
<dbReference type="SMART" id="SM00490">
    <property type="entry name" value="HELICc"/>
    <property type="match status" value="1"/>
</dbReference>